<reference evidence="1 2" key="1">
    <citation type="submission" date="2015-01" db="EMBL/GenBank/DDBJ databases">
        <title>The Genome Sequence of Exophiala oligosperma CBS72588.</title>
        <authorList>
            <consortium name="The Broad Institute Genomics Platform"/>
            <person name="Cuomo C."/>
            <person name="de Hoog S."/>
            <person name="Gorbushina A."/>
            <person name="Stielow B."/>
            <person name="Teixiera M."/>
            <person name="Abouelleil A."/>
            <person name="Chapman S.B."/>
            <person name="Priest M."/>
            <person name="Young S.K."/>
            <person name="Wortman J."/>
            <person name="Nusbaum C."/>
            <person name="Birren B."/>
        </authorList>
    </citation>
    <scope>NUCLEOTIDE SEQUENCE [LARGE SCALE GENOMIC DNA]</scope>
    <source>
        <strain evidence="1 2">CBS 72588</strain>
    </source>
</reference>
<dbReference type="GeneID" id="27362214"/>
<keyword evidence="2" id="KW-1185">Reference proteome</keyword>
<dbReference type="VEuPathDB" id="FungiDB:PV06_10140"/>
<protein>
    <submittedName>
        <fullName evidence="1">Uncharacterized protein</fullName>
    </submittedName>
</protein>
<sequence length="250" mass="27693">MATLVATPSRIPGLDSALEIKDLQKSRDAYNGLLDDAEQPPVSEEHMQKLAALFVRHNAHKTLGVHLIHSHFKTPENTVMLGSNFENPCGRWTKVTEIDAVDLSIVHGHIFVLTSDGFIAYEYQDGPMPDLSSVGKEFFADFIDYLTTNDLTNLLGLQVLIDGVDQTMWELILDQGTVMLDAAVVRGCSPTRITGWRFEARDGQPRVCQANEEHAKMTSGNHKVFNAGKPLPKLSDVDDLKKALINVEIL</sequence>
<dbReference type="AlphaFoldDB" id="A0A0D2D4N0"/>
<dbReference type="RefSeq" id="XP_016258409.1">
    <property type="nucleotide sequence ID" value="XM_016411655.1"/>
</dbReference>
<organism evidence="1 2">
    <name type="scientific">Exophiala oligosperma</name>
    <dbReference type="NCBI Taxonomy" id="215243"/>
    <lineage>
        <taxon>Eukaryota</taxon>
        <taxon>Fungi</taxon>
        <taxon>Dikarya</taxon>
        <taxon>Ascomycota</taxon>
        <taxon>Pezizomycotina</taxon>
        <taxon>Eurotiomycetes</taxon>
        <taxon>Chaetothyriomycetidae</taxon>
        <taxon>Chaetothyriales</taxon>
        <taxon>Herpotrichiellaceae</taxon>
        <taxon>Exophiala</taxon>
    </lineage>
</organism>
<proteinExistence type="predicted"/>
<dbReference type="Proteomes" id="UP000053342">
    <property type="component" value="Unassembled WGS sequence"/>
</dbReference>
<dbReference type="HOGENOM" id="CLU_077469_0_0_1"/>
<name>A0A0D2D4N0_9EURO</name>
<evidence type="ECO:0000313" key="2">
    <source>
        <dbReference type="Proteomes" id="UP000053342"/>
    </source>
</evidence>
<evidence type="ECO:0000313" key="1">
    <source>
        <dbReference type="EMBL" id="KIW38193.1"/>
    </source>
</evidence>
<dbReference type="OrthoDB" id="2322999at2759"/>
<gene>
    <name evidence="1" type="ORF">PV06_10140</name>
</gene>
<accession>A0A0D2D4N0</accession>
<dbReference type="EMBL" id="KN847342">
    <property type="protein sequence ID" value="KIW38193.1"/>
    <property type="molecule type" value="Genomic_DNA"/>
</dbReference>